<accession>A0AAD6TK39</accession>
<feature type="compositionally biased region" description="Pro residues" evidence="1">
    <location>
        <begin position="457"/>
        <end position="470"/>
    </location>
</feature>
<gene>
    <name evidence="2" type="ORF">C8F04DRAFT_1058841</name>
</gene>
<dbReference type="AlphaFoldDB" id="A0AAD6TK39"/>
<protein>
    <submittedName>
        <fullName evidence="2">Uncharacterized protein</fullName>
    </submittedName>
</protein>
<sequence length="785" mass="85834">MPVKARMTVADGPDTASSHHQRPLNQRFMALTSASLPALPKLDKNQFIDAYLQAQKAHAKSYAEEGRSLSSSWDIQTTPQKPSAAVSSGSHNVGFATPILRARTPRPVNAEASKKENIPSKSANKPATRPVPSADKKKPKVNDEPDKTSKFQKSKKRAGPESEPDEDQVARLLERRERKRVKRAIVQPKEASEHDTASSNGNPKSKRTKAKGKKPKVPSGFALMHGFTATNVGKNRLTLKPPSNVGVFKKGKASFNAKIKAKPKGHKTQHFSEFGFLNNTKKATGHVTSDSSSASGSESSATSAQEIPKPKKKAVAQKSRQAIIHTVPRHSSDLSKKTASGKRPIAESEIWDIESHASEKKNLRRQKTQSVEETSVIHVPGTVLMDARMPAWSERVARAAEVDAGEIPDAIVIPSSPSLRPSQSASQVQPLIQPKRTEVASQYFPAVKQAPATHSTPQPPPPVKPVPSPDPEAVEPQLQPPPIPPISSDSNVFVPPTHFAVPPRNRVFANHFLSVRQDSNLYLSTLIPVAPQDLEDLDHYASTLDCFETFESGFCPDEFALQYSVAGEPALDDDTQLGHYVSHGGDWDDTPTPAIDGWLDNYDEEDHHHHESPVPYENAFADPEYMDAIGEEDEYLEPGYKGPSYGKCEADIFMDIVDEFGSNAGWEEATADSVYLNDSGYERIAIDYGYDALASDENGHQITEDAYDDQEFIGTSVRDDPGDITSECSDPASAYNARFTQGRALLLGLPVHDAGERISQPAPHFSTAEVDVVKALRGHWLPQRL</sequence>
<feature type="compositionally biased region" description="Basic residues" evidence="1">
    <location>
        <begin position="204"/>
        <end position="216"/>
    </location>
</feature>
<name>A0AAD6TK39_9AGAR</name>
<evidence type="ECO:0000256" key="1">
    <source>
        <dbReference type="SAM" id="MobiDB-lite"/>
    </source>
</evidence>
<keyword evidence="3" id="KW-1185">Reference proteome</keyword>
<feature type="compositionally biased region" description="Low complexity" evidence="1">
    <location>
        <begin position="289"/>
        <end position="304"/>
    </location>
</feature>
<feature type="region of interest" description="Disordered" evidence="1">
    <location>
        <begin position="282"/>
        <end position="351"/>
    </location>
</feature>
<feature type="region of interest" description="Disordered" evidence="1">
    <location>
        <begin position="449"/>
        <end position="489"/>
    </location>
</feature>
<evidence type="ECO:0000313" key="2">
    <source>
        <dbReference type="EMBL" id="KAJ7047443.1"/>
    </source>
</evidence>
<proteinExistence type="predicted"/>
<feature type="compositionally biased region" description="Basic and acidic residues" evidence="1">
    <location>
        <begin position="134"/>
        <end position="149"/>
    </location>
</feature>
<dbReference type="EMBL" id="JARJCM010000001">
    <property type="protein sequence ID" value="KAJ7047443.1"/>
    <property type="molecule type" value="Genomic_DNA"/>
</dbReference>
<organism evidence="2 3">
    <name type="scientific">Mycena alexandri</name>
    <dbReference type="NCBI Taxonomy" id="1745969"/>
    <lineage>
        <taxon>Eukaryota</taxon>
        <taxon>Fungi</taxon>
        <taxon>Dikarya</taxon>
        <taxon>Basidiomycota</taxon>
        <taxon>Agaricomycotina</taxon>
        <taxon>Agaricomycetes</taxon>
        <taxon>Agaricomycetidae</taxon>
        <taxon>Agaricales</taxon>
        <taxon>Marasmiineae</taxon>
        <taxon>Mycenaceae</taxon>
        <taxon>Mycena</taxon>
    </lineage>
</organism>
<evidence type="ECO:0000313" key="3">
    <source>
        <dbReference type="Proteomes" id="UP001218188"/>
    </source>
</evidence>
<comment type="caution">
    <text evidence="2">The sequence shown here is derived from an EMBL/GenBank/DDBJ whole genome shotgun (WGS) entry which is preliminary data.</text>
</comment>
<dbReference type="Proteomes" id="UP001218188">
    <property type="component" value="Unassembled WGS sequence"/>
</dbReference>
<feature type="region of interest" description="Disordered" evidence="1">
    <location>
        <begin position="1"/>
        <end position="24"/>
    </location>
</feature>
<feature type="compositionally biased region" description="Polar residues" evidence="1">
    <location>
        <begin position="73"/>
        <end position="91"/>
    </location>
</feature>
<reference evidence="2" key="1">
    <citation type="submission" date="2023-03" db="EMBL/GenBank/DDBJ databases">
        <title>Massive genome expansion in bonnet fungi (Mycena s.s.) driven by repeated elements and novel gene families across ecological guilds.</title>
        <authorList>
            <consortium name="Lawrence Berkeley National Laboratory"/>
            <person name="Harder C.B."/>
            <person name="Miyauchi S."/>
            <person name="Viragh M."/>
            <person name="Kuo A."/>
            <person name="Thoen E."/>
            <person name="Andreopoulos B."/>
            <person name="Lu D."/>
            <person name="Skrede I."/>
            <person name="Drula E."/>
            <person name="Henrissat B."/>
            <person name="Morin E."/>
            <person name="Kohler A."/>
            <person name="Barry K."/>
            <person name="LaButti K."/>
            <person name="Morin E."/>
            <person name="Salamov A."/>
            <person name="Lipzen A."/>
            <person name="Mereny Z."/>
            <person name="Hegedus B."/>
            <person name="Baldrian P."/>
            <person name="Stursova M."/>
            <person name="Weitz H."/>
            <person name="Taylor A."/>
            <person name="Grigoriev I.V."/>
            <person name="Nagy L.G."/>
            <person name="Martin F."/>
            <person name="Kauserud H."/>
        </authorList>
    </citation>
    <scope>NUCLEOTIDE SEQUENCE</scope>
    <source>
        <strain evidence="2">CBHHK200</strain>
    </source>
</reference>
<feature type="region of interest" description="Disordered" evidence="1">
    <location>
        <begin position="73"/>
        <end position="222"/>
    </location>
</feature>